<evidence type="ECO:0000313" key="3">
    <source>
        <dbReference type="EMBL" id="KAL2919558.1"/>
    </source>
</evidence>
<evidence type="ECO:0000256" key="1">
    <source>
        <dbReference type="SAM" id="MobiDB-lite"/>
    </source>
</evidence>
<accession>A0ABR4NJ44</accession>
<proteinExistence type="predicted"/>
<name>A0ABR4NJ44_9FUNG</name>
<reference evidence="3 4" key="1">
    <citation type="submission" date="2023-09" db="EMBL/GenBank/DDBJ databases">
        <title>Pangenome analysis of Batrachochytrium dendrobatidis and related Chytrids.</title>
        <authorList>
            <person name="Yacoub M.N."/>
            <person name="Stajich J.E."/>
            <person name="James T.Y."/>
        </authorList>
    </citation>
    <scope>NUCLEOTIDE SEQUENCE [LARGE SCALE GENOMIC DNA]</scope>
    <source>
        <strain evidence="3 4">JEL0888</strain>
    </source>
</reference>
<dbReference type="EMBL" id="JADGIZ020000003">
    <property type="protein sequence ID" value="KAL2919558.1"/>
    <property type="molecule type" value="Genomic_DNA"/>
</dbReference>
<dbReference type="InterPro" id="IPR016197">
    <property type="entry name" value="Chromo-like_dom_sf"/>
</dbReference>
<dbReference type="PROSITE" id="PS50013">
    <property type="entry name" value="CHROMO_2"/>
    <property type="match status" value="1"/>
</dbReference>
<feature type="region of interest" description="Disordered" evidence="1">
    <location>
        <begin position="143"/>
        <end position="187"/>
    </location>
</feature>
<dbReference type="InterPro" id="IPR000953">
    <property type="entry name" value="Chromo/chromo_shadow_dom"/>
</dbReference>
<evidence type="ECO:0000259" key="2">
    <source>
        <dbReference type="PROSITE" id="PS50013"/>
    </source>
</evidence>
<gene>
    <name evidence="3" type="ORF">HK105_201206</name>
</gene>
<dbReference type="CDD" id="cd00024">
    <property type="entry name" value="CD_CSD"/>
    <property type="match status" value="1"/>
</dbReference>
<dbReference type="Gene3D" id="2.40.50.40">
    <property type="match status" value="1"/>
</dbReference>
<organism evidence="3 4">
    <name type="scientific">Polyrhizophydium stewartii</name>
    <dbReference type="NCBI Taxonomy" id="2732419"/>
    <lineage>
        <taxon>Eukaryota</taxon>
        <taxon>Fungi</taxon>
        <taxon>Fungi incertae sedis</taxon>
        <taxon>Chytridiomycota</taxon>
        <taxon>Chytridiomycota incertae sedis</taxon>
        <taxon>Chytridiomycetes</taxon>
        <taxon>Rhizophydiales</taxon>
        <taxon>Rhizophydiales incertae sedis</taxon>
        <taxon>Polyrhizophydium</taxon>
    </lineage>
</organism>
<dbReference type="SMART" id="SM00298">
    <property type="entry name" value="CHROMO"/>
    <property type="match status" value="1"/>
</dbReference>
<sequence length="213" mass="23671">MALYCGPFTITEVDTRRDNVKLDLLGLSQAHAWFHVGLIIPYEDPNVHFPFRKALPPPDIDELGDEQYEVDRLIAAEDPGAAAGKRRFLVAWTGYNESFDSWEPEPELLIKARDTVVEFCKDNGLPPPPDRPRRAAATQILNLPSPGALPGQAAKQQVPEPSAESRGSTTTTEQRRTKRKSKPPVRYAETLTIPAAAIESHLCIDCLQPHSRL</sequence>
<comment type="caution">
    <text evidence="3">The sequence shown here is derived from an EMBL/GenBank/DDBJ whole genome shotgun (WGS) entry which is preliminary data.</text>
</comment>
<dbReference type="Proteomes" id="UP001527925">
    <property type="component" value="Unassembled WGS sequence"/>
</dbReference>
<evidence type="ECO:0000313" key="4">
    <source>
        <dbReference type="Proteomes" id="UP001527925"/>
    </source>
</evidence>
<protein>
    <recommendedName>
        <fullName evidence="2">Chromo domain-containing protein</fullName>
    </recommendedName>
</protein>
<dbReference type="SUPFAM" id="SSF54160">
    <property type="entry name" value="Chromo domain-like"/>
    <property type="match status" value="1"/>
</dbReference>
<feature type="domain" description="Chromo" evidence="2">
    <location>
        <begin position="68"/>
        <end position="131"/>
    </location>
</feature>
<keyword evidence="4" id="KW-1185">Reference proteome</keyword>